<dbReference type="GO" id="GO:0005737">
    <property type="term" value="C:cytoplasm"/>
    <property type="evidence" value="ECO:0007669"/>
    <property type="project" value="TreeGrafter"/>
</dbReference>
<dbReference type="InterPro" id="IPR015422">
    <property type="entry name" value="PyrdxlP-dep_Trfase_small"/>
</dbReference>
<dbReference type="Gene3D" id="3.40.640.10">
    <property type="entry name" value="Type I PLP-dependent aspartate aminotransferase-like (Major domain)"/>
    <property type="match status" value="1"/>
</dbReference>
<dbReference type="PIRSF" id="PIRSF001434">
    <property type="entry name" value="CGS"/>
    <property type="match status" value="1"/>
</dbReference>
<feature type="modified residue" description="N6-(pyridoxal phosphate)lysine" evidence="4">
    <location>
        <position position="199"/>
    </location>
</feature>
<dbReference type="Gene3D" id="3.90.1150.10">
    <property type="entry name" value="Aspartate Aminotransferase, domain 1"/>
    <property type="match status" value="1"/>
</dbReference>
<dbReference type="PANTHER" id="PTHR11808:SF15">
    <property type="entry name" value="CYSTATHIONINE GAMMA-LYASE"/>
    <property type="match status" value="1"/>
</dbReference>
<name>A0A1J4TR42_9BACT</name>
<dbReference type="SUPFAM" id="SSF53383">
    <property type="entry name" value="PLP-dependent transferases"/>
    <property type="match status" value="1"/>
</dbReference>
<dbReference type="InterPro" id="IPR015424">
    <property type="entry name" value="PyrdxlP-dep_Trfase"/>
</dbReference>
<comment type="cofactor">
    <cofactor evidence="1 5">
        <name>pyridoxal 5'-phosphate</name>
        <dbReference type="ChEBI" id="CHEBI:597326"/>
    </cofactor>
</comment>
<dbReference type="Pfam" id="PF01053">
    <property type="entry name" value="Cys_Met_Meta_PP"/>
    <property type="match status" value="1"/>
</dbReference>
<dbReference type="GO" id="GO:0019346">
    <property type="term" value="P:transsulfuration"/>
    <property type="evidence" value="ECO:0007669"/>
    <property type="project" value="InterPro"/>
</dbReference>
<proteinExistence type="inferred from homology"/>
<evidence type="ECO:0000256" key="4">
    <source>
        <dbReference type="PIRSR" id="PIRSR001434-2"/>
    </source>
</evidence>
<dbReference type="Proteomes" id="UP000183120">
    <property type="component" value="Unassembled WGS sequence"/>
</dbReference>
<evidence type="ECO:0000313" key="6">
    <source>
        <dbReference type="EMBL" id="OIO13491.1"/>
    </source>
</evidence>
<dbReference type="InterPro" id="IPR000277">
    <property type="entry name" value="Cys/Met-Metab_PyrdxlP-dep_enz"/>
</dbReference>
<evidence type="ECO:0000256" key="5">
    <source>
        <dbReference type="RuleBase" id="RU362118"/>
    </source>
</evidence>
<evidence type="ECO:0000256" key="1">
    <source>
        <dbReference type="ARBA" id="ARBA00001933"/>
    </source>
</evidence>
<dbReference type="FunFam" id="3.40.640.10:FF:000009">
    <property type="entry name" value="Cystathionine gamma-synthase homolog"/>
    <property type="match status" value="1"/>
</dbReference>
<sequence>MKFSTKSIRIGNEPNLKEGGSGDVVVPIHLSTTFARRKVGEPTGGYEYSRSGNPTRDALEKNLAVLENGKYAFTFSSGLAAITIVFMLLKKGDHVLSIDDVYGGTRRLFVNVFKEFGVDFSFVPFCCAGDLDSEIKSNTRMIWMETPTNPLLKIIDLKSVCKLALRRKIISVVDNTFATPCFQNPLDLGADIVVHSMTKYLGGHSDSVAGAVIVKAEKLAQKVKYLQNAVGAILSPFDSYQILKGIKTLSLRMKKHEENAKEVVRFLLRQKKVKTIYYPGLSSHPGYNIAKSQMTGFGAIISFELKGDISAAVRFLESLKIISIAESLGAVESLIEHPATMTHSSVPESERSKIGISNTLIRLSVGIEDVNDLIGDIKQALY</sequence>
<evidence type="ECO:0000256" key="2">
    <source>
        <dbReference type="ARBA" id="ARBA00009077"/>
    </source>
</evidence>
<protein>
    <submittedName>
        <fullName evidence="6">Cystathionine gamma-synthase</fullName>
    </submittedName>
</protein>
<keyword evidence="3 4" id="KW-0663">Pyridoxal phosphate</keyword>
<dbReference type="GO" id="GO:0019343">
    <property type="term" value="P:cysteine biosynthetic process via cystathionine"/>
    <property type="evidence" value="ECO:0007669"/>
    <property type="project" value="TreeGrafter"/>
</dbReference>
<comment type="similarity">
    <text evidence="2 5">Belongs to the trans-sulfuration enzymes family.</text>
</comment>
<dbReference type="STRING" id="1805209.AUJ73_03665"/>
<dbReference type="InterPro" id="IPR015421">
    <property type="entry name" value="PyrdxlP-dep_Trfase_major"/>
</dbReference>
<dbReference type="EMBL" id="MNUY01000057">
    <property type="protein sequence ID" value="OIO13491.1"/>
    <property type="molecule type" value="Genomic_DNA"/>
</dbReference>
<dbReference type="GO" id="GO:0030170">
    <property type="term" value="F:pyridoxal phosphate binding"/>
    <property type="evidence" value="ECO:0007669"/>
    <property type="project" value="InterPro"/>
</dbReference>
<gene>
    <name evidence="6" type="ORF">AUJ73_03665</name>
</gene>
<accession>A0A1J4TR42</accession>
<evidence type="ECO:0000256" key="3">
    <source>
        <dbReference type="ARBA" id="ARBA00022898"/>
    </source>
</evidence>
<dbReference type="PANTHER" id="PTHR11808">
    <property type="entry name" value="TRANS-SULFURATION ENZYME FAMILY MEMBER"/>
    <property type="match status" value="1"/>
</dbReference>
<dbReference type="AlphaFoldDB" id="A0A1J4TR42"/>
<reference evidence="6 7" key="1">
    <citation type="journal article" date="2016" name="Environ. Microbiol.">
        <title>Genomic resolution of a cold subsurface aquifer community provides metabolic insights for novel microbes adapted to high CO concentrations.</title>
        <authorList>
            <person name="Probst A.J."/>
            <person name="Castelle C.J."/>
            <person name="Singh A."/>
            <person name="Brown C.T."/>
            <person name="Anantharaman K."/>
            <person name="Sharon I."/>
            <person name="Hug L.A."/>
            <person name="Burstein D."/>
            <person name="Emerson J.B."/>
            <person name="Thomas B.C."/>
            <person name="Banfield J.F."/>
        </authorList>
    </citation>
    <scope>NUCLEOTIDE SEQUENCE [LARGE SCALE GENOMIC DNA]</scope>
    <source>
        <strain evidence="6">CG1_02_37_22</strain>
    </source>
</reference>
<dbReference type="FunFam" id="3.90.1150.10:FF:000008">
    <property type="entry name" value="Cystathionine gamma-synthase"/>
    <property type="match status" value="1"/>
</dbReference>
<dbReference type="CDD" id="cd00614">
    <property type="entry name" value="CGS_like"/>
    <property type="match status" value="1"/>
</dbReference>
<comment type="caution">
    <text evidence="6">The sequence shown here is derived from an EMBL/GenBank/DDBJ whole genome shotgun (WGS) entry which is preliminary data.</text>
</comment>
<organism evidence="6 7">
    <name type="scientific">Candidatus Gottesmanbacteria bacterium CG1_02_37_22</name>
    <dbReference type="NCBI Taxonomy" id="1805209"/>
    <lineage>
        <taxon>Bacteria</taxon>
        <taxon>Candidatus Gottesmaniibacteriota</taxon>
    </lineage>
</organism>
<dbReference type="GO" id="GO:0004123">
    <property type="term" value="F:cystathionine gamma-lyase activity"/>
    <property type="evidence" value="ECO:0007669"/>
    <property type="project" value="UniProtKB-ARBA"/>
</dbReference>
<evidence type="ECO:0000313" key="7">
    <source>
        <dbReference type="Proteomes" id="UP000183120"/>
    </source>
</evidence>